<feature type="domain" description="Transketolase-like pyrimidine-binding" evidence="1">
    <location>
        <begin position="15"/>
        <end position="176"/>
    </location>
</feature>
<name>A0A9X3SQ10_9ACTN</name>
<proteinExistence type="predicted"/>
<dbReference type="InterPro" id="IPR033248">
    <property type="entry name" value="Transketolase_C"/>
</dbReference>
<gene>
    <name evidence="2" type="ORF">O1R50_10200</name>
</gene>
<dbReference type="Gene3D" id="3.40.50.920">
    <property type="match status" value="1"/>
</dbReference>
<protein>
    <submittedName>
        <fullName evidence="2">Transketolase</fullName>
    </submittedName>
</protein>
<dbReference type="PANTHER" id="PTHR43825:SF1">
    <property type="entry name" value="TRANSKETOLASE-LIKE PYRIMIDINE-BINDING DOMAIN-CONTAINING PROTEIN"/>
    <property type="match status" value="1"/>
</dbReference>
<dbReference type="InterPro" id="IPR009014">
    <property type="entry name" value="Transketo_C/PFOR_II"/>
</dbReference>
<dbReference type="InterPro" id="IPR005475">
    <property type="entry name" value="Transketolase-like_Pyr-bd"/>
</dbReference>
<reference evidence="2" key="1">
    <citation type="submission" date="2022-12" db="EMBL/GenBank/DDBJ databases">
        <title>Gycomyces niveus sp.nov.,a novel actinomycete isolated from soil in Shouguan.</title>
        <authorList>
            <person name="Yang X."/>
        </authorList>
    </citation>
    <scope>NUCLEOTIDE SEQUENCE</scope>
    <source>
        <strain evidence="2">NEAU-A15</strain>
    </source>
</reference>
<dbReference type="SUPFAM" id="SSF52518">
    <property type="entry name" value="Thiamin diphosphate-binding fold (THDP-binding)"/>
    <property type="match status" value="1"/>
</dbReference>
<accession>A0A9X3SQ10</accession>
<dbReference type="SUPFAM" id="SSF52922">
    <property type="entry name" value="TK C-terminal domain-like"/>
    <property type="match status" value="1"/>
</dbReference>
<dbReference type="Pfam" id="PF02779">
    <property type="entry name" value="Transket_pyr"/>
    <property type="match status" value="1"/>
</dbReference>
<evidence type="ECO:0000259" key="1">
    <source>
        <dbReference type="SMART" id="SM00861"/>
    </source>
</evidence>
<dbReference type="GO" id="GO:0000287">
    <property type="term" value="F:magnesium ion binding"/>
    <property type="evidence" value="ECO:0007669"/>
    <property type="project" value="UniProtKB-ARBA"/>
</dbReference>
<dbReference type="Gene3D" id="3.40.50.970">
    <property type="match status" value="1"/>
</dbReference>
<evidence type="ECO:0000313" key="3">
    <source>
        <dbReference type="Proteomes" id="UP001146067"/>
    </source>
</evidence>
<dbReference type="PANTHER" id="PTHR43825">
    <property type="entry name" value="PYRUVATE DEHYDROGENASE E1 COMPONENT"/>
    <property type="match status" value="1"/>
</dbReference>
<organism evidence="2 3">
    <name type="scientific">Glycomyces luteolus</name>
    <dbReference type="NCBI Taxonomy" id="2670330"/>
    <lineage>
        <taxon>Bacteria</taxon>
        <taxon>Bacillati</taxon>
        <taxon>Actinomycetota</taxon>
        <taxon>Actinomycetes</taxon>
        <taxon>Glycomycetales</taxon>
        <taxon>Glycomycetaceae</taxon>
        <taxon>Glycomyces</taxon>
    </lineage>
</organism>
<comment type="caution">
    <text evidence="2">The sequence shown here is derived from an EMBL/GenBank/DDBJ whole genome shotgun (WGS) entry which is preliminary data.</text>
</comment>
<dbReference type="AlphaFoldDB" id="A0A9X3SQ10"/>
<dbReference type="Proteomes" id="UP001146067">
    <property type="component" value="Unassembled WGS sequence"/>
</dbReference>
<keyword evidence="3" id="KW-1185">Reference proteome</keyword>
<dbReference type="InterPro" id="IPR051157">
    <property type="entry name" value="PDH/Transketolase"/>
</dbReference>
<dbReference type="CDD" id="cd07033">
    <property type="entry name" value="TPP_PYR_DXS_TK_like"/>
    <property type="match status" value="1"/>
</dbReference>
<sequence>MVFIADPLTDDRQTLTMRDAWAAHLTDLVDADPRLAVVLADISSEMFAEAMKAHPDRVINVGIREQLLIGTAGGLALAGMRPVAHSYAPFLVERAFEQVKLDFEHQGTSGVLVSVGASYDWAEGSFTHFSPRDVALFDTLPGWRVFVPGHAAEVPPLLDRAVRADDSVYLRLSLRHNENPHAVPEDSLLVLREGARATVVVVGPLLDNVLEATADLDVTVAYTNTPRPLDTAGLRELAADTGDTIVMVEPYLEGTSAWLVAEAYEDRPHRLLSIGVGREELRRYGTAAEHERLHGLDAEGLRARVRRFLA</sequence>
<dbReference type="Pfam" id="PF02780">
    <property type="entry name" value="Transketolase_C"/>
    <property type="match status" value="1"/>
</dbReference>
<evidence type="ECO:0000313" key="2">
    <source>
        <dbReference type="EMBL" id="MDA1359997.1"/>
    </source>
</evidence>
<dbReference type="InterPro" id="IPR029061">
    <property type="entry name" value="THDP-binding"/>
</dbReference>
<dbReference type="EMBL" id="JAPZVP010000006">
    <property type="protein sequence ID" value="MDA1359997.1"/>
    <property type="molecule type" value="Genomic_DNA"/>
</dbReference>
<dbReference type="SMART" id="SM00861">
    <property type="entry name" value="Transket_pyr"/>
    <property type="match status" value="1"/>
</dbReference>